<dbReference type="OrthoDB" id="9763297at2"/>
<dbReference type="AlphaFoldDB" id="A0A562JCH1"/>
<dbReference type="PANTHER" id="PTHR43266">
    <property type="entry name" value="MACROLIDE-EFFLUX PROTEIN"/>
    <property type="match status" value="1"/>
</dbReference>
<keyword evidence="3" id="KW-1003">Cell membrane</keyword>
<feature type="transmembrane region" description="Helical" evidence="7">
    <location>
        <begin position="211"/>
        <end position="234"/>
    </location>
</feature>
<dbReference type="Pfam" id="PF07690">
    <property type="entry name" value="MFS_1"/>
    <property type="match status" value="1"/>
</dbReference>
<keyword evidence="5 7" id="KW-1133">Transmembrane helix</keyword>
<evidence type="ECO:0000256" key="6">
    <source>
        <dbReference type="ARBA" id="ARBA00023136"/>
    </source>
</evidence>
<proteinExistence type="predicted"/>
<comment type="caution">
    <text evidence="9">The sequence shown here is derived from an EMBL/GenBank/DDBJ whole genome shotgun (WGS) entry which is preliminary data.</text>
</comment>
<feature type="transmembrane region" description="Helical" evidence="7">
    <location>
        <begin position="285"/>
        <end position="305"/>
    </location>
</feature>
<keyword evidence="2" id="KW-0813">Transport</keyword>
<dbReference type="GO" id="GO:0022857">
    <property type="term" value="F:transmembrane transporter activity"/>
    <property type="evidence" value="ECO:0007669"/>
    <property type="project" value="InterPro"/>
</dbReference>
<feature type="transmembrane region" description="Helical" evidence="7">
    <location>
        <begin position="75"/>
        <end position="96"/>
    </location>
</feature>
<dbReference type="PROSITE" id="PS50850">
    <property type="entry name" value="MFS"/>
    <property type="match status" value="1"/>
</dbReference>
<keyword evidence="6 7" id="KW-0472">Membrane</keyword>
<evidence type="ECO:0000256" key="7">
    <source>
        <dbReference type="SAM" id="Phobius"/>
    </source>
</evidence>
<dbReference type="EMBL" id="VLKH01000004">
    <property type="protein sequence ID" value="TWH80565.1"/>
    <property type="molecule type" value="Genomic_DNA"/>
</dbReference>
<evidence type="ECO:0000256" key="1">
    <source>
        <dbReference type="ARBA" id="ARBA00004651"/>
    </source>
</evidence>
<dbReference type="GO" id="GO:0005886">
    <property type="term" value="C:plasma membrane"/>
    <property type="evidence" value="ECO:0007669"/>
    <property type="project" value="UniProtKB-SubCell"/>
</dbReference>
<accession>A0A562JCH1</accession>
<dbReference type="InterPro" id="IPR020846">
    <property type="entry name" value="MFS_dom"/>
</dbReference>
<dbReference type="Proteomes" id="UP000315343">
    <property type="component" value="Unassembled WGS sequence"/>
</dbReference>
<reference evidence="9 10" key="1">
    <citation type="submission" date="2019-07" db="EMBL/GenBank/DDBJ databases">
        <title>Genomic Encyclopedia of Type Strains, Phase I: the one thousand microbial genomes (KMG-I) project.</title>
        <authorList>
            <person name="Kyrpides N."/>
        </authorList>
    </citation>
    <scope>NUCLEOTIDE SEQUENCE [LARGE SCALE GENOMIC DNA]</scope>
    <source>
        <strain evidence="9 10">DSM 13558</strain>
    </source>
</reference>
<dbReference type="CDD" id="cd06173">
    <property type="entry name" value="MFS_MefA_like"/>
    <property type="match status" value="1"/>
</dbReference>
<dbReference type="InterPro" id="IPR036259">
    <property type="entry name" value="MFS_trans_sf"/>
</dbReference>
<evidence type="ECO:0000256" key="2">
    <source>
        <dbReference type="ARBA" id="ARBA00022448"/>
    </source>
</evidence>
<keyword evidence="10" id="KW-1185">Reference proteome</keyword>
<evidence type="ECO:0000256" key="4">
    <source>
        <dbReference type="ARBA" id="ARBA00022692"/>
    </source>
</evidence>
<feature type="transmembrane region" description="Helical" evidence="7">
    <location>
        <begin position="170"/>
        <end position="190"/>
    </location>
</feature>
<feature type="transmembrane region" description="Helical" evidence="7">
    <location>
        <begin position="373"/>
        <end position="392"/>
    </location>
</feature>
<dbReference type="Gene3D" id="1.20.1250.20">
    <property type="entry name" value="MFS general substrate transporter like domains"/>
    <property type="match status" value="1"/>
</dbReference>
<evidence type="ECO:0000259" key="8">
    <source>
        <dbReference type="PROSITE" id="PS50850"/>
    </source>
</evidence>
<feature type="transmembrane region" description="Helical" evidence="7">
    <location>
        <begin position="12"/>
        <end position="36"/>
    </location>
</feature>
<feature type="transmembrane region" description="Helical" evidence="7">
    <location>
        <begin position="48"/>
        <end position="68"/>
    </location>
</feature>
<feature type="transmembrane region" description="Helical" evidence="7">
    <location>
        <begin position="345"/>
        <end position="367"/>
    </location>
</feature>
<evidence type="ECO:0000256" key="3">
    <source>
        <dbReference type="ARBA" id="ARBA00022475"/>
    </source>
</evidence>
<dbReference type="SUPFAM" id="SSF103473">
    <property type="entry name" value="MFS general substrate transporter"/>
    <property type="match status" value="1"/>
</dbReference>
<protein>
    <submittedName>
        <fullName evidence="9">DHA3 family macrolide efflux protein-like MFS transporter</fullName>
    </submittedName>
</protein>
<sequence>MNIEKNWKNDIVLFLASQTVSLFGSSLVQYAIMWYITLQTKSGLMMTISIICGFLPVFFLSPFAGVWADRYNRKILIMLSDSLIAVCTLVMAILFFSGYREIWLLFAASSIRAFGTGIQTPAVNAFIPQMVPEDKLTKVMATNGSIQSMVTLLSPMASGALLTVTSIETIFLVDVFTALIAVVILFFLHVQPHKRALERQETSYIKDMKDGIIYIKEHGFLKVFFMFMAVYYILVSPSAFLTPLQVTRTFGDDVWRLTAIEVVFSVGMMAGGLIMASWGGYKNKIYTMTLSGLVMGLCSIALGLVPDFWVYILFMGLFGTAMPIFNTPAMVLLQEKVDGNFLGRVFSVMSMISSIMMPAAMLVFGPAADKVKIEYLLIGTGILIMMLTVLFMKNNSMLEAGKTVTVQNGEYDEENNK</sequence>
<feature type="transmembrane region" description="Helical" evidence="7">
    <location>
        <begin position="311"/>
        <end position="333"/>
    </location>
</feature>
<feature type="domain" description="Major facilitator superfamily (MFS) profile" evidence="8">
    <location>
        <begin position="1"/>
        <end position="193"/>
    </location>
</feature>
<comment type="subcellular location">
    <subcellularLocation>
        <location evidence="1">Cell membrane</location>
        <topology evidence="1">Multi-pass membrane protein</topology>
    </subcellularLocation>
</comment>
<organism evidence="9 10">
    <name type="scientific">Sedimentibacter saalensis</name>
    <dbReference type="NCBI Taxonomy" id="130788"/>
    <lineage>
        <taxon>Bacteria</taxon>
        <taxon>Bacillati</taxon>
        <taxon>Bacillota</taxon>
        <taxon>Tissierellia</taxon>
        <taxon>Sedimentibacter</taxon>
    </lineage>
</organism>
<keyword evidence="4 7" id="KW-0812">Transmembrane</keyword>
<gene>
    <name evidence="9" type="ORF">LY60_01827</name>
</gene>
<dbReference type="InterPro" id="IPR011701">
    <property type="entry name" value="MFS"/>
</dbReference>
<feature type="transmembrane region" description="Helical" evidence="7">
    <location>
        <begin position="254"/>
        <end position="278"/>
    </location>
</feature>
<dbReference type="RefSeq" id="WP_145082528.1">
    <property type="nucleotide sequence ID" value="NZ_VLKH01000004.1"/>
</dbReference>
<dbReference type="PANTHER" id="PTHR43266:SF10">
    <property type="entry name" value="BACILYSIN EXPORTER BACE-RELATED"/>
    <property type="match status" value="1"/>
</dbReference>
<name>A0A562JCH1_9FIRM</name>
<evidence type="ECO:0000313" key="9">
    <source>
        <dbReference type="EMBL" id="TWH80565.1"/>
    </source>
</evidence>
<evidence type="ECO:0000256" key="5">
    <source>
        <dbReference type="ARBA" id="ARBA00022989"/>
    </source>
</evidence>
<evidence type="ECO:0000313" key="10">
    <source>
        <dbReference type="Proteomes" id="UP000315343"/>
    </source>
</evidence>